<feature type="transmembrane region" description="Helical" evidence="2">
    <location>
        <begin position="165"/>
        <end position="185"/>
    </location>
</feature>
<protein>
    <submittedName>
        <fullName evidence="3">Uncharacterized protein</fullName>
    </submittedName>
</protein>
<evidence type="ECO:0000256" key="2">
    <source>
        <dbReference type="SAM" id="Phobius"/>
    </source>
</evidence>
<name>A0ABP9J6G7_9MICO</name>
<feature type="transmembrane region" description="Helical" evidence="2">
    <location>
        <begin position="197"/>
        <end position="217"/>
    </location>
</feature>
<keyword evidence="2" id="KW-0472">Membrane</keyword>
<sequence length="221" mass="22223">MSPTTDPQGTDQQGADPHDLDHPNAPEATAMNQHTPDESPDLTFSDPTADPVPAPSPATGPTDPTDPTGPTPSVPTSAGDTTAIPAGSTRTMPAGASAPTTPFRVESHAPVPDDAVVPGSDLPHLPPPGATRPDPAWAPPAAPAAPTPAPRPVLVTVRRGPRPGAIMFGLLTMLVAAYLVVGNLTDADLSLDQVGPSMIGAFGGVLLLVGLAGVVAGRLRR</sequence>
<accession>A0ABP9J6G7</accession>
<evidence type="ECO:0000256" key="1">
    <source>
        <dbReference type="SAM" id="MobiDB-lite"/>
    </source>
</evidence>
<proteinExistence type="predicted"/>
<organism evidence="3 4">
    <name type="scientific">Terrabacter aeriphilus</name>
    <dbReference type="NCBI Taxonomy" id="515662"/>
    <lineage>
        <taxon>Bacteria</taxon>
        <taxon>Bacillati</taxon>
        <taxon>Actinomycetota</taxon>
        <taxon>Actinomycetes</taxon>
        <taxon>Micrococcales</taxon>
        <taxon>Intrasporangiaceae</taxon>
        <taxon>Terrabacter</taxon>
    </lineage>
</organism>
<keyword evidence="2" id="KW-0812">Transmembrane</keyword>
<feature type="compositionally biased region" description="Polar residues" evidence="1">
    <location>
        <begin position="1"/>
        <end position="13"/>
    </location>
</feature>
<evidence type="ECO:0000313" key="3">
    <source>
        <dbReference type="EMBL" id="GAA5022133.1"/>
    </source>
</evidence>
<reference evidence="4" key="1">
    <citation type="journal article" date="2019" name="Int. J. Syst. Evol. Microbiol.">
        <title>The Global Catalogue of Microorganisms (GCM) 10K type strain sequencing project: providing services to taxonomists for standard genome sequencing and annotation.</title>
        <authorList>
            <consortium name="The Broad Institute Genomics Platform"/>
            <consortium name="The Broad Institute Genome Sequencing Center for Infectious Disease"/>
            <person name="Wu L."/>
            <person name="Ma J."/>
        </authorList>
    </citation>
    <scope>NUCLEOTIDE SEQUENCE [LARGE SCALE GENOMIC DNA]</scope>
    <source>
        <strain evidence="4">JCM 17687</strain>
    </source>
</reference>
<dbReference type="EMBL" id="BAABIW010000009">
    <property type="protein sequence ID" value="GAA5022133.1"/>
    <property type="molecule type" value="Genomic_DNA"/>
</dbReference>
<dbReference type="RefSeq" id="WP_345506551.1">
    <property type="nucleotide sequence ID" value="NZ_BAABIW010000009.1"/>
</dbReference>
<comment type="caution">
    <text evidence="3">The sequence shown here is derived from an EMBL/GenBank/DDBJ whole genome shotgun (WGS) entry which is preliminary data.</text>
</comment>
<feature type="compositionally biased region" description="Pro residues" evidence="1">
    <location>
        <begin position="124"/>
        <end position="148"/>
    </location>
</feature>
<gene>
    <name evidence="3" type="ORF">GCM10023258_12110</name>
</gene>
<keyword evidence="2" id="KW-1133">Transmembrane helix</keyword>
<keyword evidence="4" id="KW-1185">Reference proteome</keyword>
<dbReference type="Proteomes" id="UP001500427">
    <property type="component" value="Unassembled WGS sequence"/>
</dbReference>
<evidence type="ECO:0000313" key="4">
    <source>
        <dbReference type="Proteomes" id="UP001500427"/>
    </source>
</evidence>
<feature type="region of interest" description="Disordered" evidence="1">
    <location>
        <begin position="1"/>
        <end position="148"/>
    </location>
</feature>